<keyword evidence="4" id="KW-0067">ATP-binding</keyword>
<keyword evidence="1 8" id="KW-0808">Transferase</keyword>
<dbReference type="KEGG" id="rul:UC8_17270"/>
<dbReference type="PANTHER" id="PTHR43289">
    <property type="entry name" value="MITOGEN-ACTIVATED PROTEIN KINASE KINASE KINASE 20-RELATED"/>
    <property type="match status" value="1"/>
</dbReference>
<dbReference type="AlphaFoldDB" id="A0A5B9QP50"/>
<organism evidence="8 9">
    <name type="scientific">Roseimaritima ulvae</name>
    <dbReference type="NCBI Taxonomy" id="980254"/>
    <lineage>
        <taxon>Bacteria</taxon>
        <taxon>Pseudomonadati</taxon>
        <taxon>Planctomycetota</taxon>
        <taxon>Planctomycetia</taxon>
        <taxon>Pirellulales</taxon>
        <taxon>Pirellulaceae</taxon>
        <taxon>Roseimaritima</taxon>
    </lineage>
</organism>
<feature type="domain" description="PAS" evidence="7">
    <location>
        <begin position="350"/>
        <end position="420"/>
    </location>
</feature>
<dbReference type="Pfam" id="PF08447">
    <property type="entry name" value="PAS_3"/>
    <property type="match status" value="1"/>
</dbReference>
<dbReference type="EC" id="2.7.11.1" evidence="8"/>
<accession>A0A5B9QP50</accession>
<dbReference type="NCBIfam" id="TIGR00229">
    <property type="entry name" value="sensory_box"/>
    <property type="match status" value="1"/>
</dbReference>
<dbReference type="SUPFAM" id="SSF56112">
    <property type="entry name" value="Protein kinase-like (PK-like)"/>
    <property type="match status" value="1"/>
</dbReference>
<protein>
    <submittedName>
        <fullName evidence="8">Serine/threonine-protein kinase PknB</fullName>
        <ecNumber evidence="8">2.7.11.1</ecNumber>
    </submittedName>
</protein>
<dbReference type="CDD" id="cd00130">
    <property type="entry name" value="PAS"/>
    <property type="match status" value="1"/>
</dbReference>
<dbReference type="InterPro" id="IPR035965">
    <property type="entry name" value="PAS-like_dom_sf"/>
</dbReference>
<sequence length="463" mass="51849">MNSPDEPPDDVGRPPDDANGANNPDPDAGETPLDKTPRRAPPPPTTDLGSTIELDELEDDMPDLDNPRYGLCQELQRGGMGIIFVADDRQLPREVAVKVLRKEFRDAPQAIRRFANEARVMGFLSHPGVPPIYECGVCADGRPYHVMKLILGATLADMLHFGHPSSSELLSIFADICQTMAFAHSRGLMHLDLKPGNVMVGAFGEVHVTDWGLARFEDQSQESFRNWFDGKAIRKTDSEVQGTLQYMSPEQARGDLLDTRADVFGLGAILCEILTGQAPYRGDNLQQIYSHAIRGSMGDTLEGLEESDTDRALVRLAKRCLSRKPRDRPESAEEVAKELMSYQATALQRIESDMNRFFDLSLDLFCIADFQGFFRRINSNFSRVLGFTNEELMAQPFIHFVHPDDRHRTVTQMSVLGKGQPVVRFRNRYRTADGKYIVLEWTSKAIQDESLIFAVARDVTASI</sequence>
<feature type="domain" description="Protein kinase" evidence="6">
    <location>
        <begin position="69"/>
        <end position="340"/>
    </location>
</feature>
<dbReference type="SMART" id="SM00091">
    <property type="entry name" value="PAS"/>
    <property type="match status" value="1"/>
</dbReference>
<evidence type="ECO:0000259" key="7">
    <source>
        <dbReference type="PROSITE" id="PS50112"/>
    </source>
</evidence>
<dbReference type="SUPFAM" id="SSF55785">
    <property type="entry name" value="PYP-like sensor domain (PAS domain)"/>
    <property type="match status" value="1"/>
</dbReference>
<dbReference type="Gene3D" id="3.30.200.20">
    <property type="entry name" value="Phosphorylase Kinase, domain 1"/>
    <property type="match status" value="1"/>
</dbReference>
<reference evidence="8 9" key="1">
    <citation type="submission" date="2019-08" db="EMBL/GenBank/DDBJ databases">
        <title>Deep-cultivation of Planctomycetes and their phenomic and genomic characterization uncovers novel biology.</title>
        <authorList>
            <person name="Wiegand S."/>
            <person name="Jogler M."/>
            <person name="Boedeker C."/>
            <person name="Pinto D."/>
            <person name="Vollmers J."/>
            <person name="Rivas-Marin E."/>
            <person name="Kohn T."/>
            <person name="Peeters S.H."/>
            <person name="Heuer A."/>
            <person name="Rast P."/>
            <person name="Oberbeckmann S."/>
            <person name="Bunk B."/>
            <person name="Jeske O."/>
            <person name="Meyerdierks A."/>
            <person name="Storesund J.E."/>
            <person name="Kallscheuer N."/>
            <person name="Luecker S."/>
            <person name="Lage O.M."/>
            <person name="Pohl T."/>
            <person name="Merkel B.J."/>
            <person name="Hornburger P."/>
            <person name="Mueller R.-W."/>
            <person name="Bruemmer F."/>
            <person name="Labrenz M."/>
            <person name="Spormann A.M."/>
            <person name="Op den Camp H."/>
            <person name="Overmann J."/>
            <person name="Amann R."/>
            <person name="Jetten M.S.M."/>
            <person name="Mascher T."/>
            <person name="Medema M.H."/>
            <person name="Devos D.P."/>
            <person name="Kaster A.-K."/>
            <person name="Ovreas L."/>
            <person name="Rohde M."/>
            <person name="Galperin M.Y."/>
            <person name="Jogler C."/>
        </authorList>
    </citation>
    <scope>NUCLEOTIDE SEQUENCE [LARGE SCALE GENOMIC DNA]</scope>
    <source>
        <strain evidence="8 9">UC8</strain>
    </source>
</reference>
<name>A0A5B9QP50_9BACT</name>
<keyword evidence="3 8" id="KW-0418">Kinase</keyword>
<feature type="region of interest" description="Disordered" evidence="5">
    <location>
        <begin position="1"/>
        <end position="50"/>
    </location>
</feature>
<dbReference type="SMART" id="SM00220">
    <property type="entry name" value="S_TKc"/>
    <property type="match status" value="1"/>
</dbReference>
<evidence type="ECO:0000256" key="2">
    <source>
        <dbReference type="ARBA" id="ARBA00022741"/>
    </source>
</evidence>
<keyword evidence="9" id="KW-1185">Reference proteome</keyword>
<evidence type="ECO:0000256" key="5">
    <source>
        <dbReference type="SAM" id="MobiDB-lite"/>
    </source>
</evidence>
<dbReference type="Gene3D" id="3.30.450.20">
    <property type="entry name" value="PAS domain"/>
    <property type="match status" value="1"/>
</dbReference>
<dbReference type="PANTHER" id="PTHR43289:SF6">
    <property type="entry name" value="SERINE_THREONINE-PROTEIN KINASE NEKL-3"/>
    <property type="match status" value="1"/>
</dbReference>
<dbReference type="InterPro" id="IPR000014">
    <property type="entry name" value="PAS"/>
</dbReference>
<dbReference type="PROSITE" id="PS50011">
    <property type="entry name" value="PROTEIN_KINASE_DOM"/>
    <property type="match status" value="1"/>
</dbReference>
<dbReference type="RefSeq" id="WP_068131996.1">
    <property type="nucleotide sequence ID" value="NZ_CP042914.1"/>
</dbReference>
<keyword evidence="2" id="KW-0547">Nucleotide-binding</keyword>
<evidence type="ECO:0000256" key="3">
    <source>
        <dbReference type="ARBA" id="ARBA00022777"/>
    </source>
</evidence>
<evidence type="ECO:0000259" key="6">
    <source>
        <dbReference type="PROSITE" id="PS50011"/>
    </source>
</evidence>
<dbReference type="PROSITE" id="PS50112">
    <property type="entry name" value="PAS"/>
    <property type="match status" value="1"/>
</dbReference>
<evidence type="ECO:0000313" key="8">
    <source>
        <dbReference type="EMBL" id="QEG39729.1"/>
    </source>
</evidence>
<dbReference type="EMBL" id="CP042914">
    <property type="protein sequence ID" value="QEG39729.1"/>
    <property type="molecule type" value="Genomic_DNA"/>
</dbReference>
<dbReference type="InterPro" id="IPR011009">
    <property type="entry name" value="Kinase-like_dom_sf"/>
</dbReference>
<evidence type="ECO:0000256" key="4">
    <source>
        <dbReference type="ARBA" id="ARBA00022840"/>
    </source>
</evidence>
<gene>
    <name evidence="8" type="primary">pknB_12</name>
    <name evidence="8" type="ORF">UC8_17270</name>
</gene>
<evidence type="ECO:0000313" key="9">
    <source>
        <dbReference type="Proteomes" id="UP000325286"/>
    </source>
</evidence>
<dbReference type="InterPro" id="IPR008271">
    <property type="entry name" value="Ser/Thr_kinase_AS"/>
</dbReference>
<dbReference type="GO" id="GO:0005524">
    <property type="term" value="F:ATP binding"/>
    <property type="evidence" value="ECO:0007669"/>
    <property type="project" value="UniProtKB-KW"/>
</dbReference>
<dbReference type="PROSITE" id="PS00108">
    <property type="entry name" value="PROTEIN_KINASE_ST"/>
    <property type="match status" value="1"/>
</dbReference>
<evidence type="ECO:0000256" key="1">
    <source>
        <dbReference type="ARBA" id="ARBA00022679"/>
    </source>
</evidence>
<dbReference type="Gene3D" id="1.10.510.10">
    <property type="entry name" value="Transferase(Phosphotransferase) domain 1"/>
    <property type="match status" value="1"/>
</dbReference>
<dbReference type="CDD" id="cd14014">
    <property type="entry name" value="STKc_PknB_like"/>
    <property type="match status" value="1"/>
</dbReference>
<dbReference type="Proteomes" id="UP000325286">
    <property type="component" value="Chromosome"/>
</dbReference>
<dbReference type="InterPro" id="IPR013655">
    <property type="entry name" value="PAS_fold_3"/>
</dbReference>
<dbReference type="GO" id="GO:0004674">
    <property type="term" value="F:protein serine/threonine kinase activity"/>
    <property type="evidence" value="ECO:0007669"/>
    <property type="project" value="UniProtKB-EC"/>
</dbReference>
<dbReference type="OrthoDB" id="6111975at2"/>
<dbReference type="InterPro" id="IPR000719">
    <property type="entry name" value="Prot_kinase_dom"/>
</dbReference>
<dbReference type="Pfam" id="PF00069">
    <property type="entry name" value="Pkinase"/>
    <property type="match status" value="1"/>
</dbReference>
<feature type="compositionally biased region" description="Low complexity" evidence="5">
    <location>
        <begin position="17"/>
        <end position="26"/>
    </location>
</feature>
<proteinExistence type="predicted"/>